<dbReference type="Proteomes" id="UP000192486">
    <property type="component" value="Chromosome"/>
</dbReference>
<keyword evidence="4" id="KW-1185">Reference proteome</keyword>
<name>A0ABM6JYC3_SPOUR</name>
<feature type="region of interest" description="Disordered" evidence="1">
    <location>
        <begin position="24"/>
        <end position="70"/>
    </location>
</feature>
<protein>
    <recommendedName>
        <fullName evidence="5">Lipoprotein</fullName>
    </recommendedName>
</protein>
<reference evidence="3 4" key="1">
    <citation type="submission" date="2016-04" db="EMBL/GenBank/DDBJ databases">
        <title>Comparative Genomics and Epigenetics of Sporosarcina ureae.</title>
        <authorList>
            <person name="Oliver A.S."/>
            <person name="Cooper K.K."/>
        </authorList>
    </citation>
    <scope>NUCLEOTIDE SEQUENCE [LARGE SCALE GENOMIC DNA]</scope>
    <source>
        <strain evidence="3 4">S204</strain>
    </source>
</reference>
<feature type="chain" id="PRO_5046137864" description="Lipoprotein" evidence="2">
    <location>
        <begin position="27"/>
        <end position="215"/>
    </location>
</feature>
<keyword evidence="2" id="KW-0732">Signal</keyword>
<evidence type="ECO:0008006" key="5">
    <source>
        <dbReference type="Google" id="ProtNLM"/>
    </source>
</evidence>
<evidence type="ECO:0000256" key="2">
    <source>
        <dbReference type="SAM" id="SignalP"/>
    </source>
</evidence>
<dbReference type="EMBL" id="CP015108">
    <property type="protein sequence ID" value="ARF15172.1"/>
    <property type="molecule type" value="Genomic_DNA"/>
</dbReference>
<dbReference type="PROSITE" id="PS51257">
    <property type="entry name" value="PROKAR_LIPOPROTEIN"/>
    <property type="match status" value="1"/>
</dbReference>
<gene>
    <name evidence="3" type="ORF">SporoS204_14055</name>
</gene>
<sequence>MNNKWRIIFTSLTASIMLAACGTSDADPEKDTTGNAIEEPAAPETDAEENTSSENETEIETDTEVEASEDVMKDAVETTSDEQDYSMMVLPGYTLTSEEPGRDSLYLEEDSEMFMRIETMPKDEESYTFDELYENMGELLTASSDGETPIEITDETDLPQADDIKSVKGAVVDSTEGYFTGYVIEREDKLIRVTIYAKENNEHMEEFKDMAATIK</sequence>
<evidence type="ECO:0000313" key="3">
    <source>
        <dbReference type="EMBL" id="ARF15172.1"/>
    </source>
</evidence>
<feature type="signal peptide" evidence="2">
    <location>
        <begin position="1"/>
        <end position="26"/>
    </location>
</feature>
<organism evidence="3 4">
    <name type="scientific">Sporosarcina ureae</name>
    <dbReference type="NCBI Taxonomy" id="1571"/>
    <lineage>
        <taxon>Bacteria</taxon>
        <taxon>Bacillati</taxon>
        <taxon>Bacillota</taxon>
        <taxon>Bacilli</taxon>
        <taxon>Bacillales</taxon>
        <taxon>Caryophanaceae</taxon>
        <taxon>Sporosarcina</taxon>
    </lineage>
</organism>
<evidence type="ECO:0000313" key="4">
    <source>
        <dbReference type="Proteomes" id="UP000192486"/>
    </source>
</evidence>
<evidence type="ECO:0000256" key="1">
    <source>
        <dbReference type="SAM" id="MobiDB-lite"/>
    </source>
</evidence>
<feature type="compositionally biased region" description="Acidic residues" evidence="1">
    <location>
        <begin position="45"/>
        <end position="69"/>
    </location>
</feature>
<dbReference type="RefSeq" id="WP_051210414.1">
    <property type="nucleotide sequence ID" value="NZ_CP015108.1"/>
</dbReference>
<proteinExistence type="predicted"/>
<accession>A0ABM6JYC3</accession>